<proteinExistence type="predicted"/>
<dbReference type="PANTHER" id="PTHR30154:SF53">
    <property type="entry name" value="HTH-TYPE TRANSCRIPTIONAL REGULATOR LRPC"/>
    <property type="match status" value="1"/>
</dbReference>
<protein>
    <submittedName>
        <fullName evidence="5">AsnC family transcriptional regulatory protein</fullName>
    </submittedName>
</protein>
<dbReference type="PRINTS" id="PR00033">
    <property type="entry name" value="HTHASNC"/>
</dbReference>
<dbReference type="Pfam" id="PF01037">
    <property type="entry name" value="AsnC_trans_reg"/>
    <property type="match status" value="1"/>
</dbReference>
<dbReference type="InterPro" id="IPR011991">
    <property type="entry name" value="ArsR-like_HTH"/>
</dbReference>
<evidence type="ECO:0000256" key="2">
    <source>
        <dbReference type="ARBA" id="ARBA00023125"/>
    </source>
</evidence>
<dbReference type="InterPro" id="IPR000485">
    <property type="entry name" value="AsnC-type_HTH_dom"/>
</dbReference>
<evidence type="ECO:0000256" key="1">
    <source>
        <dbReference type="ARBA" id="ARBA00023015"/>
    </source>
</evidence>
<dbReference type="InterPro" id="IPR019885">
    <property type="entry name" value="Tscrpt_reg_HTH_AsnC-type_CS"/>
</dbReference>
<dbReference type="InterPro" id="IPR019888">
    <property type="entry name" value="Tscrpt_reg_AsnC-like"/>
</dbReference>
<dbReference type="OrthoDB" id="34294at2"/>
<name>A0A2N9L3U6_9BACT</name>
<dbReference type="EMBL" id="OKRB01000024">
    <property type="protein sequence ID" value="SPE17976.1"/>
    <property type="molecule type" value="Genomic_DNA"/>
</dbReference>
<dbReference type="SUPFAM" id="SSF46785">
    <property type="entry name" value="Winged helix' DNA-binding domain"/>
    <property type="match status" value="1"/>
</dbReference>
<dbReference type="Gene3D" id="1.10.10.10">
    <property type="entry name" value="Winged helix-like DNA-binding domain superfamily/Winged helix DNA-binding domain"/>
    <property type="match status" value="1"/>
</dbReference>
<dbReference type="InterPro" id="IPR011008">
    <property type="entry name" value="Dimeric_a/b-barrel"/>
</dbReference>
<dbReference type="PROSITE" id="PS50956">
    <property type="entry name" value="HTH_ASNC_2"/>
    <property type="match status" value="1"/>
</dbReference>
<accession>A0A2N9L3U6</accession>
<dbReference type="SMART" id="SM00344">
    <property type="entry name" value="HTH_ASNC"/>
    <property type="match status" value="1"/>
</dbReference>
<gene>
    <name evidence="5" type="ORF">SBA5_120052</name>
</gene>
<dbReference type="InterPro" id="IPR036390">
    <property type="entry name" value="WH_DNA-bd_sf"/>
</dbReference>
<dbReference type="FunFam" id="1.10.10.10:FF:000186">
    <property type="entry name" value="AsnC family transcriptional regulator"/>
    <property type="match status" value="1"/>
</dbReference>
<dbReference type="InterPro" id="IPR019887">
    <property type="entry name" value="Tscrpt_reg_AsnC/Lrp_C"/>
</dbReference>
<dbReference type="GO" id="GO:0006355">
    <property type="term" value="P:regulation of DNA-templated transcription"/>
    <property type="evidence" value="ECO:0007669"/>
    <property type="project" value="UniProtKB-ARBA"/>
</dbReference>
<evidence type="ECO:0000256" key="3">
    <source>
        <dbReference type="ARBA" id="ARBA00023163"/>
    </source>
</evidence>
<dbReference type="GO" id="GO:0005829">
    <property type="term" value="C:cytosol"/>
    <property type="evidence" value="ECO:0007669"/>
    <property type="project" value="TreeGrafter"/>
</dbReference>
<feature type="domain" description="HTH asnC-type" evidence="4">
    <location>
        <begin position="12"/>
        <end position="73"/>
    </location>
</feature>
<keyword evidence="1" id="KW-0805">Transcription regulation</keyword>
<evidence type="ECO:0000313" key="5">
    <source>
        <dbReference type="EMBL" id="SPE17976.1"/>
    </source>
</evidence>
<dbReference type="GO" id="GO:0043200">
    <property type="term" value="P:response to amino acid"/>
    <property type="evidence" value="ECO:0007669"/>
    <property type="project" value="TreeGrafter"/>
</dbReference>
<sequence length="166" mass="18296">MAYRTSPNNIDFDAVAWKILEALQRNARISFAELGRKVGLSTPAAAERVRRLEEAGVITGYHAALNVTKLGLPIRVLVRLTIHGGDLQVSRTISAVRDMPEISRCHRITGAESFVIEADVVSIRHLEVLIDKLSTLGATSTSTVLSSPVERRDYHSGQLELYGKYL</sequence>
<dbReference type="GO" id="GO:0043565">
    <property type="term" value="F:sequence-specific DNA binding"/>
    <property type="evidence" value="ECO:0007669"/>
    <property type="project" value="InterPro"/>
</dbReference>
<dbReference type="PROSITE" id="PS00519">
    <property type="entry name" value="HTH_ASNC_1"/>
    <property type="match status" value="1"/>
</dbReference>
<dbReference type="PANTHER" id="PTHR30154">
    <property type="entry name" value="LEUCINE-RESPONSIVE REGULATORY PROTEIN"/>
    <property type="match status" value="1"/>
</dbReference>
<dbReference type="Pfam" id="PF13404">
    <property type="entry name" value="HTH_AsnC-type"/>
    <property type="match status" value="1"/>
</dbReference>
<dbReference type="SUPFAM" id="SSF54909">
    <property type="entry name" value="Dimeric alpha+beta barrel"/>
    <property type="match status" value="1"/>
</dbReference>
<dbReference type="AlphaFoldDB" id="A0A2N9L3U6"/>
<reference evidence="6" key="1">
    <citation type="submission" date="2018-02" db="EMBL/GenBank/DDBJ databases">
        <authorList>
            <person name="Hausmann B."/>
        </authorList>
    </citation>
    <scope>NUCLEOTIDE SEQUENCE [LARGE SCALE GENOMIC DNA]</scope>
    <source>
        <strain evidence="6">Peat soil MAG SbA5</strain>
    </source>
</reference>
<keyword evidence="3" id="KW-0804">Transcription</keyword>
<dbReference type="InterPro" id="IPR036388">
    <property type="entry name" value="WH-like_DNA-bd_sf"/>
</dbReference>
<dbReference type="Gene3D" id="3.30.70.920">
    <property type="match status" value="1"/>
</dbReference>
<dbReference type="CDD" id="cd00090">
    <property type="entry name" value="HTH_ARSR"/>
    <property type="match status" value="1"/>
</dbReference>
<organism evidence="5 6">
    <name type="scientific">Candidatus Sulfuritelmatomonas gaucii</name>
    <dbReference type="NCBI Taxonomy" id="2043161"/>
    <lineage>
        <taxon>Bacteria</taxon>
        <taxon>Pseudomonadati</taxon>
        <taxon>Acidobacteriota</taxon>
        <taxon>Terriglobia</taxon>
        <taxon>Terriglobales</taxon>
        <taxon>Acidobacteriaceae</taxon>
        <taxon>Candidatus Sulfuritelmatomonas</taxon>
    </lineage>
</organism>
<dbReference type="Proteomes" id="UP000239735">
    <property type="component" value="Unassembled WGS sequence"/>
</dbReference>
<evidence type="ECO:0000259" key="4">
    <source>
        <dbReference type="PROSITE" id="PS50956"/>
    </source>
</evidence>
<evidence type="ECO:0000313" key="6">
    <source>
        <dbReference type="Proteomes" id="UP000239735"/>
    </source>
</evidence>
<keyword evidence="2" id="KW-0238">DNA-binding</keyword>